<proteinExistence type="predicted"/>
<keyword evidence="4 6" id="KW-1133">Transmembrane helix</keyword>
<feature type="transmembrane region" description="Helical" evidence="6">
    <location>
        <begin position="33"/>
        <end position="53"/>
    </location>
</feature>
<gene>
    <name evidence="8" type="ORF">REJC140_02718</name>
</gene>
<comment type="subcellular location">
    <subcellularLocation>
        <location evidence="1">Cell membrane</location>
        <topology evidence="1">Multi-pass membrane protein</topology>
    </subcellularLocation>
</comment>
<evidence type="ECO:0000256" key="1">
    <source>
        <dbReference type="ARBA" id="ARBA00004651"/>
    </source>
</evidence>
<organism evidence="8 9">
    <name type="scientific">Pseudorhizobium endolithicum</name>
    <dbReference type="NCBI Taxonomy" id="1191678"/>
    <lineage>
        <taxon>Bacteria</taxon>
        <taxon>Pseudomonadati</taxon>
        <taxon>Pseudomonadota</taxon>
        <taxon>Alphaproteobacteria</taxon>
        <taxon>Hyphomicrobiales</taxon>
        <taxon>Rhizobiaceae</taxon>
        <taxon>Rhizobium/Agrobacterium group</taxon>
        <taxon>Pseudorhizobium</taxon>
    </lineage>
</organism>
<keyword evidence="2" id="KW-1003">Cell membrane</keyword>
<comment type="caution">
    <text evidence="8">The sequence shown here is derived from an EMBL/GenBank/DDBJ whole genome shotgun (WGS) entry which is preliminary data.</text>
</comment>
<feature type="transmembrane region" description="Helical" evidence="6">
    <location>
        <begin position="146"/>
        <end position="171"/>
    </location>
</feature>
<feature type="transmembrane region" description="Helical" evidence="6">
    <location>
        <begin position="6"/>
        <end position="26"/>
    </location>
</feature>
<protein>
    <submittedName>
        <fullName evidence="8">Peptidase</fullName>
    </submittedName>
</protein>
<dbReference type="Proteomes" id="UP000606921">
    <property type="component" value="Unassembled WGS sequence"/>
</dbReference>
<dbReference type="PANTHER" id="PTHR36506:SF1">
    <property type="entry name" value="PREFLAGELLIN PEPTIDASE"/>
    <property type="match status" value="1"/>
</dbReference>
<evidence type="ECO:0000256" key="3">
    <source>
        <dbReference type="ARBA" id="ARBA00022692"/>
    </source>
</evidence>
<dbReference type="EMBL" id="CABFWF030000008">
    <property type="protein sequence ID" value="CAD7029568.1"/>
    <property type="molecule type" value="Genomic_DNA"/>
</dbReference>
<name>A0ABN7JH84_9HYPH</name>
<evidence type="ECO:0000256" key="5">
    <source>
        <dbReference type="ARBA" id="ARBA00023136"/>
    </source>
</evidence>
<reference evidence="8 9" key="1">
    <citation type="submission" date="2020-11" db="EMBL/GenBank/DDBJ databases">
        <authorList>
            <person name="Lassalle F."/>
        </authorList>
    </citation>
    <scope>NUCLEOTIDE SEQUENCE [LARGE SCALE GENOMIC DNA]</scope>
    <source>
        <strain evidence="8 9">JC140</strain>
    </source>
</reference>
<evidence type="ECO:0000256" key="2">
    <source>
        <dbReference type="ARBA" id="ARBA00022475"/>
    </source>
</evidence>
<dbReference type="Gene3D" id="1.20.120.1220">
    <property type="match status" value="1"/>
</dbReference>
<evidence type="ECO:0000256" key="4">
    <source>
        <dbReference type="ARBA" id="ARBA00022989"/>
    </source>
</evidence>
<dbReference type="RefSeq" id="WP_142591950.1">
    <property type="nucleotide sequence ID" value="NZ_CABFWF030000008.1"/>
</dbReference>
<dbReference type="InterPro" id="IPR000045">
    <property type="entry name" value="Prepilin_IV_endopep_pep"/>
</dbReference>
<feature type="transmembrane region" description="Helical" evidence="6">
    <location>
        <begin position="59"/>
        <end position="78"/>
    </location>
</feature>
<feature type="transmembrane region" description="Helical" evidence="6">
    <location>
        <begin position="90"/>
        <end position="120"/>
    </location>
</feature>
<dbReference type="InterPro" id="IPR052218">
    <property type="entry name" value="Preflagellin_Peptidase"/>
</dbReference>
<evidence type="ECO:0000313" key="9">
    <source>
        <dbReference type="Proteomes" id="UP000606921"/>
    </source>
</evidence>
<evidence type="ECO:0000313" key="8">
    <source>
        <dbReference type="EMBL" id="CAD7029568.1"/>
    </source>
</evidence>
<accession>A0ABN7JH84</accession>
<feature type="domain" description="Prepilin type IV endopeptidase peptidase" evidence="7">
    <location>
        <begin position="13"/>
        <end position="111"/>
    </location>
</feature>
<keyword evidence="3 6" id="KW-0812">Transmembrane</keyword>
<keyword evidence="9" id="KW-1185">Reference proteome</keyword>
<evidence type="ECO:0000259" key="7">
    <source>
        <dbReference type="Pfam" id="PF01478"/>
    </source>
</evidence>
<dbReference type="PANTHER" id="PTHR36506">
    <property type="entry name" value="PREFLAGELLIN PEPTIDASE"/>
    <property type="match status" value="1"/>
</dbReference>
<sequence>MSAIGAAILMIPAICLFMAAVMDLFTMTIPNRLSLFLFASFAVLAPVSGLPWAEISMSLAAGAVVLGACFGFFALNIMGGGDVKLLAASAVWFGFSAALGAFIVQTALWGGLVTLLVMLIRSQADRFALIGTIVPAPILATKKVPYGVAIGIAGIMTFWNSPIALSAMTLLQK</sequence>
<dbReference type="Pfam" id="PF01478">
    <property type="entry name" value="Peptidase_A24"/>
    <property type="match status" value="1"/>
</dbReference>
<keyword evidence="5 6" id="KW-0472">Membrane</keyword>
<evidence type="ECO:0000256" key="6">
    <source>
        <dbReference type="SAM" id="Phobius"/>
    </source>
</evidence>